<dbReference type="InParanoid" id="A0A507BCI8"/>
<feature type="compositionally biased region" description="Polar residues" evidence="1">
    <location>
        <begin position="132"/>
        <end position="141"/>
    </location>
</feature>
<feature type="compositionally biased region" description="Gly residues" evidence="1">
    <location>
        <begin position="60"/>
        <end position="72"/>
    </location>
</feature>
<name>A0A507BCI8_9PEZI</name>
<sequence>MSSQPQTPGHSRHSTIDFQANSVGSSPQGRRQSRSSLQDPGTPLRQSFTQGDGLDVFSSGGMGGMGGGGGLGNLADELADALSDGEDDEYYDDNTGAPDVSFDVQEAGTDGVEGQRDSGVDVDPSPKHLTHSKNMSLSLPSPNHGRHRRAGSEYDGSEYGSESDLDSPSMPPSLVAKIDAVESLARRGTENNGSQTDGVFTRVTDSLRDLGSQSGVEGGATRLITAHSALTTHLTHQTRQVQTLAFPLLSPLVAPPDPETIEEILPLLVSLSEQMPRPSTTAYNSLSGLHTLTNDLVQTLNYLSDTLHMSRQTSITATRRLKSAKELVAEMRQEEELREEGERWIAKGNWGERLKNRECAHICGEVVGGFEEVCNSWRARLLAQAEGAQA</sequence>
<gene>
    <name evidence="2" type="ORF">E0L32_004677</name>
</gene>
<accession>A0A507BCI8</accession>
<reference evidence="2 3" key="1">
    <citation type="submission" date="2019-06" db="EMBL/GenBank/DDBJ databases">
        <title>Draft genome sequence of the filamentous fungus Phialemoniopsis curvata isolated from diesel fuel.</title>
        <authorList>
            <person name="Varaljay V.A."/>
            <person name="Lyon W.J."/>
            <person name="Crouch A.L."/>
            <person name="Drake C.E."/>
            <person name="Hollomon J.M."/>
            <person name="Nadeau L.J."/>
            <person name="Nunn H.S."/>
            <person name="Stevenson B.S."/>
            <person name="Bojanowski C.L."/>
            <person name="Crookes-Goodson W.J."/>
        </authorList>
    </citation>
    <scope>NUCLEOTIDE SEQUENCE [LARGE SCALE GENOMIC DNA]</scope>
    <source>
        <strain evidence="2 3">D216</strain>
    </source>
</reference>
<comment type="caution">
    <text evidence="2">The sequence shown here is derived from an EMBL/GenBank/DDBJ whole genome shotgun (WGS) entry which is preliminary data.</text>
</comment>
<feature type="compositionally biased region" description="Low complexity" evidence="1">
    <location>
        <begin position="153"/>
        <end position="170"/>
    </location>
</feature>
<protein>
    <submittedName>
        <fullName evidence="2">Uncharacterized protein</fullName>
    </submittedName>
</protein>
<organism evidence="2 3">
    <name type="scientific">Thyridium curvatum</name>
    <dbReference type="NCBI Taxonomy" id="1093900"/>
    <lineage>
        <taxon>Eukaryota</taxon>
        <taxon>Fungi</taxon>
        <taxon>Dikarya</taxon>
        <taxon>Ascomycota</taxon>
        <taxon>Pezizomycotina</taxon>
        <taxon>Sordariomycetes</taxon>
        <taxon>Sordariomycetidae</taxon>
        <taxon>Thyridiales</taxon>
        <taxon>Thyridiaceae</taxon>
        <taxon>Thyridium</taxon>
    </lineage>
</organism>
<dbReference type="AlphaFoldDB" id="A0A507BCI8"/>
<feature type="compositionally biased region" description="Low complexity" evidence="1">
    <location>
        <begin position="22"/>
        <end position="36"/>
    </location>
</feature>
<dbReference type="OrthoDB" id="5427526at2759"/>
<keyword evidence="3" id="KW-1185">Reference proteome</keyword>
<dbReference type="GeneID" id="41972124"/>
<dbReference type="EMBL" id="SKBQ01000023">
    <property type="protein sequence ID" value="TPX15119.1"/>
    <property type="molecule type" value="Genomic_DNA"/>
</dbReference>
<dbReference type="RefSeq" id="XP_030996830.1">
    <property type="nucleotide sequence ID" value="XM_031139114.1"/>
</dbReference>
<feature type="region of interest" description="Disordered" evidence="1">
    <location>
        <begin position="1"/>
        <end position="170"/>
    </location>
</feature>
<evidence type="ECO:0000256" key="1">
    <source>
        <dbReference type="SAM" id="MobiDB-lite"/>
    </source>
</evidence>
<dbReference type="Proteomes" id="UP000319257">
    <property type="component" value="Unassembled WGS sequence"/>
</dbReference>
<evidence type="ECO:0000313" key="2">
    <source>
        <dbReference type="EMBL" id="TPX15119.1"/>
    </source>
</evidence>
<feature type="compositionally biased region" description="Acidic residues" evidence="1">
    <location>
        <begin position="77"/>
        <end position="92"/>
    </location>
</feature>
<evidence type="ECO:0000313" key="3">
    <source>
        <dbReference type="Proteomes" id="UP000319257"/>
    </source>
</evidence>
<proteinExistence type="predicted"/>